<reference evidence="2 3" key="1">
    <citation type="journal article" date="2011" name="J. Bacteriol.">
        <title>Complete genome sequence of Burkholderia rhizoxinica, an endosymbiont of Rhizopus microsporus.</title>
        <authorList>
            <person name="Lackner G."/>
            <person name="Moebius N."/>
            <person name="Partida-Martinez L."/>
            <person name="Hertweck C."/>
        </authorList>
    </citation>
    <scope>NUCLEOTIDE SEQUENCE [LARGE SCALE GENOMIC DNA]</scope>
    <source>
        <strain evidence="3">DSM 19002 / CIP 109453 / HKI 454</strain>
    </source>
</reference>
<dbReference type="EMBL" id="FR687359">
    <property type="protein sequence ID" value="CBW73732.1"/>
    <property type="molecule type" value="Genomic_DNA"/>
</dbReference>
<dbReference type="Proteomes" id="UP000007437">
    <property type="component" value="Chromosome"/>
</dbReference>
<evidence type="ECO:0000313" key="2">
    <source>
        <dbReference type="EMBL" id="CBW73732.1"/>
    </source>
</evidence>
<name>E5AKR0_MYCRK</name>
<dbReference type="KEGG" id="brh:RBRH_00890"/>
<organism evidence="2 3">
    <name type="scientific">Mycetohabitans rhizoxinica (strain DSM 19002 / CIP 109453 / HKI 454)</name>
    <name type="common">Paraburkholderia rhizoxinica</name>
    <dbReference type="NCBI Taxonomy" id="882378"/>
    <lineage>
        <taxon>Bacteria</taxon>
        <taxon>Pseudomonadati</taxon>
        <taxon>Pseudomonadota</taxon>
        <taxon>Betaproteobacteria</taxon>
        <taxon>Burkholderiales</taxon>
        <taxon>Burkholderiaceae</taxon>
        <taxon>Mycetohabitans</taxon>
    </lineage>
</organism>
<feature type="transmembrane region" description="Helical" evidence="1">
    <location>
        <begin position="12"/>
        <end position="32"/>
    </location>
</feature>
<sequence>MLFCERHAEMPSFLFCMTLAAHCASLLCVLAYRRRGARHRAGIAWLAWALAAALGSAIIDRVLYDRPAGLSEAVTAVFLAAWMWAAHGNVARLLDASAPAR</sequence>
<feature type="transmembrane region" description="Helical" evidence="1">
    <location>
        <begin position="44"/>
        <end position="64"/>
    </location>
</feature>
<protein>
    <submittedName>
        <fullName evidence="2">Uncharacterized protein</fullName>
    </submittedName>
</protein>
<proteinExistence type="predicted"/>
<dbReference type="InterPro" id="IPR008473">
    <property type="entry name" value="Phage_holin_3_7"/>
</dbReference>
<feature type="transmembrane region" description="Helical" evidence="1">
    <location>
        <begin position="76"/>
        <end position="94"/>
    </location>
</feature>
<evidence type="ECO:0000313" key="3">
    <source>
        <dbReference type="Proteomes" id="UP000007437"/>
    </source>
</evidence>
<dbReference type="AlphaFoldDB" id="E5AKR0"/>
<dbReference type="HOGENOM" id="CLU_171673_3_0_4"/>
<keyword evidence="1" id="KW-0812">Transmembrane</keyword>
<keyword evidence="1" id="KW-1133">Transmembrane helix</keyword>
<dbReference type="Pfam" id="PF05449">
    <property type="entry name" value="Phage_holin_3_7"/>
    <property type="match status" value="1"/>
</dbReference>
<dbReference type="STRING" id="882378.RBRH_00890"/>
<keyword evidence="1" id="KW-0472">Membrane</keyword>
<evidence type="ECO:0000256" key="1">
    <source>
        <dbReference type="SAM" id="Phobius"/>
    </source>
</evidence>
<gene>
    <name evidence="2" type="ordered locus">RBRH_00890</name>
</gene>
<accession>E5AKR0</accession>